<feature type="compositionally biased region" description="Polar residues" evidence="4">
    <location>
        <begin position="11"/>
        <end position="22"/>
    </location>
</feature>
<keyword evidence="2" id="KW-0238">DNA-binding</keyword>
<dbReference type="InterPro" id="IPR011711">
    <property type="entry name" value="GntR_C"/>
</dbReference>
<dbReference type="Pfam" id="PF00392">
    <property type="entry name" value="GntR"/>
    <property type="match status" value="1"/>
</dbReference>
<evidence type="ECO:0000259" key="5">
    <source>
        <dbReference type="PROSITE" id="PS50949"/>
    </source>
</evidence>
<dbReference type="SMART" id="SM00345">
    <property type="entry name" value="HTH_GNTR"/>
    <property type="match status" value="1"/>
</dbReference>
<dbReference type="Proteomes" id="UP000477911">
    <property type="component" value="Unassembled WGS sequence"/>
</dbReference>
<evidence type="ECO:0000256" key="1">
    <source>
        <dbReference type="ARBA" id="ARBA00023015"/>
    </source>
</evidence>
<evidence type="ECO:0000313" key="7">
    <source>
        <dbReference type="Proteomes" id="UP000477911"/>
    </source>
</evidence>
<evidence type="ECO:0000313" key="6">
    <source>
        <dbReference type="EMBL" id="MXN18636.1"/>
    </source>
</evidence>
<feature type="compositionally biased region" description="Basic and acidic residues" evidence="4">
    <location>
        <begin position="23"/>
        <end position="36"/>
    </location>
</feature>
<sequence length="249" mass="27897">MAPHAMIALTNKESIPMTQTLETRSETTGRRQPTRAEELRRDLEGMIVAGELKPGDRLDETEIAKRFNVSRTPVREAIKALVATGLVEVRGRQGTMVATLSIPMLIEMFDLMAALEGLCARLAARRASREEKDRMSEVQARLVRAFEENEPEAFYKINEEFHDLLYLAAHTHFLADQTIALRLRLSPYRRQVTFQPGKMRATLTEHQSIIDAIEAGDSDAAMVAASEHVRLLGDHLSDFIATIPPHLLG</sequence>
<dbReference type="EMBL" id="WUMU01000014">
    <property type="protein sequence ID" value="MXN18636.1"/>
    <property type="molecule type" value="Genomic_DNA"/>
</dbReference>
<reference evidence="6 7" key="1">
    <citation type="submission" date="2019-12" db="EMBL/GenBank/DDBJ databases">
        <authorList>
            <person name="Li M."/>
        </authorList>
    </citation>
    <scope>NUCLEOTIDE SEQUENCE [LARGE SCALE GENOMIC DNA]</scope>
    <source>
        <strain evidence="6 7">GBMRC 2024</strain>
    </source>
</reference>
<dbReference type="GO" id="GO:0003700">
    <property type="term" value="F:DNA-binding transcription factor activity"/>
    <property type="evidence" value="ECO:0007669"/>
    <property type="project" value="InterPro"/>
</dbReference>
<dbReference type="PRINTS" id="PR00035">
    <property type="entry name" value="HTHGNTR"/>
</dbReference>
<accession>A0A6L7G5F4</accession>
<dbReference type="InterPro" id="IPR008920">
    <property type="entry name" value="TF_FadR/GntR_C"/>
</dbReference>
<dbReference type="Gene3D" id="1.10.10.10">
    <property type="entry name" value="Winged helix-like DNA-binding domain superfamily/Winged helix DNA-binding domain"/>
    <property type="match status" value="1"/>
</dbReference>
<feature type="region of interest" description="Disordered" evidence="4">
    <location>
        <begin position="1"/>
        <end position="36"/>
    </location>
</feature>
<dbReference type="CDD" id="cd07377">
    <property type="entry name" value="WHTH_GntR"/>
    <property type="match status" value="1"/>
</dbReference>
<dbReference type="InterPro" id="IPR036390">
    <property type="entry name" value="WH_DNA-bd_sf"/>
</dbReference>
<protein>
    <submittedName>
        <fullName evidence="6">FCD domain-containing protein</fullName>
    </submittedName>
</protein>
<keyword evidence="3" id="KW-0804">Transcription</keyword>
<evidence type="ECO:0000256" key="3">
    <source>
        <dbReference type="ARBA" id="ARBA00023163"/>
    </source>
</evidence>
<dbReference type="SUPFAM" id="SSF48008">
    <property type="entry name" value="GntR ligand-binding domain-like"/>
    <property type="match status" value="1"/>
</dbReference>
<feature type="domain" description="HTH gntR-type" evidence="5">
    <location>
        <begin position="33"/>
        <end position="100"/>
    </location>
</feature>
<dbReference type="InterPro" id="IPR036388">
    <property type="entry name" value="WH-like_DNA-bd_sf"/>
</dbReference>
<dbReference type="Gene3D" id="1.20.120.530">
    <property type="entry name" value="GntR ligand-binding domain-like"/>
    <property type="match status" value="1"/>
</dbReference>
<comment type="caution">
    <text evidence="6">The sequence shown here is derived from an EMBL/GenBank/DDBJ whole genome shotgun (WGS) entry which is preliminary data.</text>
</comment>
<dbReference type="PROSITE" id="PS50949">
    <property type="entry name" value="HTH_GNTR"/>
    <property type="match status" value="1"/>
</dbReference>
<dbReference type="SUPFAM" id="SSF46785">
    <property type="entry name" value="Winged helix' DNA-binding domain"/>
    <property type="match status" value="1"/>
</dbReference>
<dbReference type="GO" id="GO:0003677">
    <property type="term" value="F:DNA binding"/>
    <property type="evidence" value="ECO:0007669"/>
    <property type="project" value="UniProtKB-KW"/>
</dbReference>
<proteinExistence type="predicted"/>
<evidence type="ECO:0000256" key="2">
    <source>
        <dbReference type="ARBA" id="ARBA00023125"/>
    </source>
</evidence>
<name>A0A6L7G5F4_9RHOB</name>
<dbReference type="PANTHER" id="PTHR43537">
    <property type="entry name" value="TRANSCRIPTIONAL REGULATOR, GNTR FAMILY"/>
    <property type="match status" value="1"/>
</dbReference>
<dbReference type="AlphaFoldDB" id="A0A6L7G5F4"/>
<dbReference type="InterPro" id="IPR000524">
    <property type="entry name" value="Tscrpt_reg_HTH_GntR"/>
</dbReference>
<keyword evidence="1" id="KW-0805">Transcription regulation</keyword>
<evidence type="ECO:0000256" key="4">
    <source>
        <dbReference type="SAM" id="MobiDB-lite"/>
    </source>
</evidence>
<organism evidence="6 7">
    <name type="scientific">Pseudooceanicola albus</name>
    <dbReference type="NCBI Taxonomy" id="2692189"/>
    <lineage>
        <taxon>Bacteria</taxon>
        <taxon>Pseudomonadati</taxon>
        <taxon>Pseudomonadota</taxon>
        <taxon>Alphaproteobacteria</taxon>
        <taxon>Rhodobacterales</taxon>
        <taxon>Paracoccaceae</taxon>
        <taxon>Pseudooceanicola</taxon>
    </lineage>
</organism>
<dbReference type="SMART" id="SM00895">
    <property type="entry name" value="FCD"/>
    <property type="match status" value="1"/>
</dbReference>
<dbReference type="PANTHER" id="PTHR43537:SF49">
    <property type="entry name" value="TRANSCRIPTIONAL REGULATORY PROTEIN"/>
    <property type="match status" value="1"/>
</dbReference>
<dbReference type="Pfam" id="PF07729">
    <property type="entry name" value="FCD"/>
    <property type="match status" value="1"/>
</dbReference>
<keyword evidence="7" id="KW-1185">Reference proteome</keyword>
<gene>
    <name evidence="6" type="ORF">GR170_12370</name>
</gene>